<dbReference type="Gene3D" id="1.10.10.10">
    <property type="entry name" value="Winged helix-like DNA-binding domain superfamily/Winged helix DNA-binding domain"/>
    <property type="match status" value="1"/>
</dbReference>
<protein>
    <submittedName>
        <fullName evidence="7">DNA-binding transcriptional activator of the SARP family</fullName>
    </submittedName>
</protein>
<dbReference type="SUPFAM" id="SSF48452">
    <property type="entry name" value="TPR-like"/>
    <property type="match status" value="1"/>
</dbReference>
<evidence type="ECO:0000256" key="3">
    <source>
        <dbReference type="ARBA" id="ARBA00023125"/>
    </source>
</evidence>
<dbReference type="GO" id="GO:0003677">
    <property type="term" value="F:DNA binding"/>
    <property type="evidence" value="ECO:0007669"/>
    <property type="project" value="UniProtKB-UniRule"/>
</dbReference>
<comment type="similarity">
    <text evidence="1">Belongs to the AfsR/DnrI/RedD regulatory family.</text>
</comment>
<evidence type="ECO:0000313" key="7">
    <source>
        <dbReference type="EMBL" id="SCF02740.1"/>
    </source>
</evidence>
<accession>A0A1C4X2Q1</accession>
<dbReference type="SUPFAM" id="SSF52540">
    <property type="entry name" value="P-loop containing nucleoside triphosphate hydrolases"/>
    <property type="match status" value="1"/>
</dbReference>
<dbReference type="GO" id="GO:0006355">
    <property type="term" value="P:regulation of DNA-templated transcription"/>
    <property type="evidence" value="ECO:0007669"/>
    <property type="project" value="InterPro"/>
</dbReference>
<dbReference type="InterPro" id="IPR016032">
    <property type="entry name" value="Sig_transdc_resp-reg_C-effctor"/>
</dbReference>
<evidence type="ECO:0000256" key="4">
    <source>
        <dbReference type="ARBA" id="ARBA00023163"/>
    </source>
</evidence>
<dbReference type="Gene3D" id="1.25.40.10">
    <property type="entry name" value="Tetratricopeptide repeat domain"/>
    <property type="match status" value="1"/>
</dbReference>
<proteinExistence type="inferred from homology"/>
<dbReference type="GO" id="GO:0043531">
    <property type="term" value="F:ADP binding"/>
    <property type="evidence" value="ECO:0007669"/>
    <property type="project" value="InterPro"/>
</dbReference>
<sequence length="754" mass="80717">MPRGWRVIEQERDARLRYRVLGPVEVRGPDGWRRIPAARQRLLLALLIINHDRVVSTERLLDEIWAGRPPASGAKVVHNYVARLRRLLDDTDAGLVTTRPPGYALAVTDSEVDAVAAEQALATGRRLSAAGHHDEAREVLRRALRLWRGEPLMDVPAIPTVAHHVAWMEALRLDLLESSAHVDLTTGRHAGLADTLGAALAAHPLRESLWVCYIRALLAAGRRADALAAYQRAYRTLCDQLGVEPGEELRRLHREMLGAPVRGRDAPVRPTAAGTAPVAAGWRLVPRQLPPAPATFTGRADELAALLAWLQPGRAAQADVPAPRVACLHGPAGVGKTALAVHAAHRLASRARDGQLHLDLRGATPGLRAVDTGEALARLLRALGVPSGEIPVNATEALTVYRSVTADLQLLIVLDNAVDATQVTPLLPASSRCLVLVTSRAPVAIDGAYQLRLGTLTPQDSRALLTSLVGTRHGDADPPALDALADMCGHLPLALRIAGGRLATHPAWSIQQLAERMSNRTRLLDELRLDDASVRGSILTSYDLLGADAAAQRAFRLIGEAGLTSLDAPAVAALTGEPPAGVEAALEKLVHAQLVDELPGRRYRVHDLNRLVGAELAADIDPPQQRSSALLRLVEHYAAPAARARDLLRPTYGPPRPAADGSVPLDDRDDALDWFEQEHPNLVALVARVTPADGPDAVAAAVRLSQALGVFLQIGMYLDELDLVTARSVELAAHLGDATVQAVAADRRAVACYA</sequence>
<dbReference type="OrthoDB" id="7628974at2"/>
<dbReference type="Proteomes" id="UP000198242">
    <property type="component" value="Chromosome I"/>
</dbReference>
<dbReference type="AlphaFoldDB" id="A0A1C4X2Q1"/>
<gene>
    <name evidence="7" type="ORF">GA0074695_2957</name>
</gene>
<dbReference type="InterPro" id="IPR027417">
    <property type="entry name" value="P-loop_NTPase"/>
</dbReference>
<evidence type="ECO:0000313" key="8">
    <source>
        <dbReference type="Proteomes" id="UP000198242"/>
    </source>
</evidence>
<evidence type="ECO:0000259" key="6">
    <source>
        <dbReference type="PROSITE" id="PS51755"/>
    </source>
</evidence>
<dbReference type="PANTHER" id="PTHR35807:SF1">
    <property type="entry name" value="TRANSCRIPTIONAL REGULATOR REDD"/>
    <property type="match status" value="1"/>
</dbReference>
<dbReference type="InterPro" id="IPR005158">
    <property type="entry name" value="BTAD"/>
</dbReference>
<dbReference type="Pfam" id="PF03704">
    <property type="entry name" value="BTAD"/>
    <property type="match status" value="1"/>
</dbReference>
<dbReference type="PRINTS" id="PR00364">
    <property type="entry name" value="DISEASERSIST"/>
</dbReference>
<dbReference type="InterPro" id="IPR036388">
    <property type="entry name" value="WH-like_DNA-bd_sf"/>
</dbReference>
<dbReference type="InterPro" id="IPR011990">
    <property type="entry name" value="TPR-like_helical_dom_sf"/>
</dbReference>
<feature type="DNA-binding region" description="OmpR/PhoB-type" evidence="5">
    <location>
        <begin position="5"/>
        <end position="107"/>
    </location>
</feature>
<keyword evidence="8" id="KW-1185">Reference proteome</keyword>
<dbReference type="Gene3D" id="3.40.50.300">
    <property type="entry name" value="P-loop containing nucleotide triphosphate hydrolases"/>
    <property type="match status" value="1"/>
</dbReference>
<dbReference type="SMART" id="SM01043">
    <property type="entry name" value="BTAD"/>
    <property type="match status" value="1"/>
</dbReference>
<reference evidence="8" key="1">
    <citation type="submission" date="2016-06" db="EMBL/GenBank/DDBJ databases">
        <authorList>
            <person name="Varghese N."/>
            <person name="Submissions Spin"/>
        </authorList>
    </citation>
    <scope>NUCLEOTIDE SEQUENCE [LARGE SCALE GENOMIC DNA]</scope>
    <source>
        <strain evidence="8">DSM 43909</strain>
    </source>
</reference>
<dbReference type="EMBL" id="LT607411">
    <property type="protein sequence ID" value="SCF02740.1"/>
    <property type="molecule type" value="Genomic_DNA"/>
</dbReference>
<keyword evidence="4" id="KW-0804">Transcription</keyword>
<name>A0A1C4X2Q1_MICVI</name>
<dbReference type="PANTHER" id="PTHR35807">
    <property type="entry name" value="TRANSCRIPTIONAL REGULATOR REDD-RELATED"/>
    <property type="match status" value="1"/>
</dbReference>
<organism evidence="7 8">
    <name type="scientific">Micromonospora viridifaciens</name>
    <dbReference type="NCBI Taxonomy" id="1881"/>
    <lineage>
        <taxon>Bacteria</taxon>
        <taxon>Bacillati</taxon>
        <taxon>Actinomycetota</taxon>
        <taxon>Actinomycetes</taxon>
        <taxon>Micromonosporales</taxon>
        <taxon>Micromonosporaceae</taxon>
        <taxon>Micromonospora</taxon>
    </lineage>
</organism>
<dbReference type="SUPFAM" id="SSF46894">
    <property type="entry name" value="C-terminal effector domain of the bipartite response regulators"/>
    <property type="match status" value="1"/>
</dbReference>
<feature type="domain" description="OmpR/PhoB-type" evidence="6">
    <location>
        <begin position="5"/>
        <end position="107"/>
    </location>
</feature>
<dbReference type="Pfam" id="PF00486">
    <property type="entry name" value="Trans_reg_C"/>
    <property type="match status" value="1"/>
</dbReference>
<evidence type="ECO:0000256" key="1">
    <source>
        <dbReference type="ARBA" id="ARBA00005820"/>
    </source>
</evidence>
<dbReference type="PROSITE" id="PS51755">
    <property type="entry name" value="OMPR_PHOB"/>
    <property type="match status" value="1"/>
</dbReference>
<keyword evidence="3 5" id="KW-0238">DNA-binding</keyword>
<dbReference type="InterPro" id="IPR001867">
    <property type="entry name" value="OmpR/PhoB-type_DNA-bd"/>
</dbReference>
<dbReference type="GO" id="GO:0000160">
    <property type="term" value="P:phosphorelay signal transduction system"/>
    <property type="evidence" value="ECO:0007669"/>
    <property type="project" value="InterPro"/>
</dbReference>
<evidence type="ECO:0000256" key="5">
    <source>
        <dbReference type="PROSITE-ProRule" id="PRU01091"/>
    </source>
</evidence>
<evidence type="ECO:0000256" key="2">
    <source>
        <dbReference type="ARBA" id="ARBA00023015"/>
    </source>
</evidence>
<keyword evidence="2" id="KW-0805">Transcription regulation</keyword>
<dbReference type="SMART" id="SM00862">
    <property type="entry name" value="Trans_reg_C"/>
    <property type="match status" value="1"/>
</dbReference>
<dbReference type="CDD" id="cd15831">
    <property type="entry name" value="BTAD"/>
    <property type="match status" value="1"/>
</dbReference>
<dbReference type="InterPro" id="IPR051677">
    <property type="entry name" value="AfsR-DnrI-RedD_regulator"/>
</dbReference>